<dbReference type="AlphaFoldDB" id="F8IJ72"/>
<evidence type="ECO:0000313" key="6">
    <source>
        <dbReference type="Proteomes" id="UP000000292"/>
    </source>
</evidence>
<dbReference type="OrthoDB" id="9806903at2"/>
<dbReference type="GO" id="GO:0016887">
    <property type="term" value="F:ATP hydrolysis activity"/>
    <property type="evidence" value="ECO:0007669"/>
    <property type="project" value="InterPro"/>
</dbReference>
<dbReference type="Pfam" id="PF17866">
    <property type="entry name" value="AAA_lid_6"/>
    <property type="match status" value="1"/>
</dbReference>
<dbReference type="KEGG" id="aad:TC41_1458"/>
<dbReference type="InterPro" id="IPR003593">
    <property type="entry name" value="AAA+_ATPase"/>
</dbReference>
<dbReference type="InterPro" id="IPR050773">
    <property type="entry name" value="CbxX/CfxQ_RuBisCO_ESX"/>
</dbReference>
<evidence type="ECO:0000256" key="2">
    <source>
        <dbReference type="ARBA" id="ARBA00022741"/>
    </source>
</evidence>
<dbReference type="STRING" id="1048834.TC41_1458"/>
<keyword evidence="2" id="KW-0547">Nucleotide-binding</keyword>
<evidence type="ECO:0000313" key="5">
    <source>
        <dbReference type="EMBL" id="AEJ43392.1"/>
    </source>
</evidence>
<protein>
    <submittedName>
        <fullName evidence="5">AAA ATPase central domain protein</fullName>
    </submittedName>
</protein>
<dbReference type="eggNOG" id="COG0464">
    <property type="taxonomic scope" value="Bacteria"/>
</dbReference>
<dbReference type="InterPro" id="IPR003959">
    <property type="entry name" value="ATPase_AAA_core"/>
</dbReference>
<dbReference type="Pfam" id="PF00004">
    <property type="entry name" value="AAA"/>
    <property type="match status" value="1"/>
</dbReference>
<dbReference type="Gene3D" id="1.10.8.60">
    <property type="match status" value="1"/>
</dbReference>
<dbReference type="Gene3D" id="3.40.50.300">
    <property type="entry name" value="P-loop containing nucleotide triphosphate hydrolases"/>
    <property type="match status" value="1"/>
</dbReference>
<dbReference type="CDD" id="cd00009">
    <property type="entry name" value="AAA"/>
    <property type="match status" value="1"/>
</dbReference>
<comment type="similarity">
    <text evidence="1">Belongs to the CbxX/CfxQ family.</text>
</comment>
<dbReference type="PANTHER" id="PTHR43392">
    <property type="entry name" value="AAA-TYPE ATPASE FAMILY PROTEIN / ANKYRIN REPEAT FAMILY PROTEIN"/>
    <property type="match status" value="1"/>
</dbReference>
<dbReference type="SUPFAM" id="SSF52540">
    <property type="entry name" value="P-loop containing nucleoside triphosphate hydrolases"/>
    <property type="match status" value="1"/>
</dbReference>
<gene>
    <name evidence="5" type="primary">spoVK</name>
    <name evidence="5" type="ordered locus">TC41_1458</name>
</gene>
<dbReference type="InterPro" id="IPR027417">
    <property type="entry name" value="P-loop_NTPase"/>
</dbReference>
<feature type="domain" description="AAA+ ATPase" evidence="4">
    <location>
        <begin position="102"/>
        <end position="240"/>
    </location>
</feature>
<dbReference type="PANTHER" id="PTHR43392:SF2">
    <property type="entry name" value="AAA-TYPE ATPASE FAMILY PROTEIN _ ANKYRIN REPEAT FAMILY PROTEIN"/>
    <property type="match status" value="1"/>
</dbReference>
<dbReference type="RefSeq" id="WP_014464264.1">
    <property type="nucleotide sequence ID" value="NC_017167.1"/>
</dbReference>
<dbReference type="PATRIC" id="fig|1048834.4.peg.1384"/>
<name>F8IJ72_ALIAT</name>
<reference evidence="5 6" key="1">
    <citation type="journal article" date="2011" name="J. Bacteriol.">
        <title>Complete Genome Sequence of Alicyclobacillus acidocaldarius Strain Tc-4-1.</title>
        <authorList>
            <person name="Chen Y."/>
            <person name="He Y."/>
            <person name="Zhang B."/>
            <person name="Yang J."/>
            <person name="Li W."/>
            <person name="Dong Z."/>
            <person name="Hu S."/>
        </authorList>
    </citation>
    <scope>NUCLEOTIDE SEQUENCE [LARGE SCALE GENOMIC DNA]</scope>
    <source>
        <strain evidence="5 6">Tc-4-1</strain>
    </source>
</reference>
<organism evidence="5 6">
    <name type="scientific">Alicyclobacillus acidocaldarius (strain Tc-4-1)</name>
    <name type="common">Bacillus acidocaldarius</name>
    <dbReference type="NCBI Taxonomy" id="1048834"/>
    <lineage>
        <taxon>Bacteria</taxon>
        <taxon>Bacillati</taxon>
        <taxon>Bacillota</taxon>
        <taxon>Bacilli</taxon>
        <taxon>Bacillales</taxon>
        <taxon>Alicyclobacillaceae</taxon>
        <taxon>Alicyclobacillus</taxon>
    </lineage>
</organism>
<dbReference type="HOGENOM" id="CLU_008749_1_0_9"/>
<evidence type="ECO:0000256" key="1">
    <source>
        <dbReference type="ARBA" id="ARBA00010378"/>
    </source>
</evidence>
<dbReference type="FunFam" id="3.40.50.300:FF:000216">
    <property type="entry name" value="Type VII secretion ATPase EccA"/>
    <property type="match status" value="1"/>
</dbReference>
<dbReference type="InterPro" id="IPR041627">
    <property type="entry name" value="AAA_lid_6"/>
</dbReference>
<reference evidence="6" key="2">
    <citation type="submission" date="2011-06" db="EMBL/GenBank/DDBJ databases">
        <title>The complete genome sequence of Alicyclobacillus acidocaldarius sp. Tc-4-1.</title>
        <authorList>
            <person name="Chen Y."/>
            <person name="He Y."/>
            <person name="Dong Z."/>
            <person name="Hu S."/>
        </authorList>
    </citation>
    <scope>NUCLEOTIDE SEQUENCE [LARGE SCALE GENOMIC DNA]</scope>
    <source>
        <strain evidence="6">Tc-4-1</strain>
    </source>
</reference>
<dbReference type="PRINTS" id="PR00819">
    <property type="entry name" value="CBXCFQXSUPER"/>
</dbReference>
<dbReference type="EMBL" id="CP002902">
    <property type="protein sequence ID" value="AEJ43392.1"/>
    <property type="molecule type" value="Genomic_DNA"/>
</dbReference>
<evidence type="ECO:0000259" key="4">
    <source>
        <dbReference type="SMART" id="SM00382"/>
    </source>
</evidence>
<proteinExistence type="inferred from homology"/>
<sequence>MTPQNTGRRTTRAVDTRKAAGVIDLYERGHIDLNDALARISGVDDSMSSVAPPIDKRRMHELLRELDDLVGLDEVKRVVREIFALVYVQRLRKEHRLKADATVLHMIFYGNPGTGKTTVARILARMFHECGLLEKGHLVEVERADLVGEYIGHTAQKTREQIQKALGGVLFIDEAYSLARGGEKDFGREAIDCLVKAMEDHKHELIVILAGYEREMRWFLSTNPGLPSRFPIQIRFPDYGVDQLVQIATKTLATRDYRMTAEAEWALRNLLQNALRQPRLEPFSNARYVRNLVERAIRRQAVRLFEESRPKRDALMLIEARDWQGDEAG</sequence>
<evidence type="ECO:0000256" key="3">
    <source>
        <dbReference type="ARBA" id="ARBA00022840"/>
    </source>
</evidence>
<dbReference type="InterPro" id="IPR000641">
    <property type="entry name" value="CbxX/CfxQ"/>
</dbReference>
<dbReference type="GO" id="GO:0005524">
    <property type="term" value="F:ATP binding"/>
    <property type="evidence" value="ECO:0007669"/>
    <property type="project" value="UniProtKB-KW"/>
</dbReference>
<accession>F8IJ72</accession>
<dbReference type="SMART" id="SM00382">
    <property type="entry name" value="AAA"/>
    <property type="match status" value="1"/>
</dbReference>
<keyword evidence="3" id="KW-0067">ATP-binding</keyword>
<dbReference type="Proteomes" id="UP000000292">
    <property type="component" value="Chromosome"/>
</dbReference>